<dbReference type="PANTHER" id="PTHR35527:SF2">
    <property type="entry name" value="HYDROLASE"/>
    <property type="match status" value="1"/>
</dbReference>
<protein>
    <recommendedName>
        <fullName evidence="3">Choloylglycine hydrolase/NAAA C-terminal domain-containing protein</fullName>
    </recommendedName>
</protein>
<dbReference type="GO" id="GO:0016787">
    <property type="term" value="F:hydrolase activity"/>
    <property type="evidence" value="ECO:0007669"/>
    <property type="project" value="UniProtKB-KW"/>
</dbReference>
<evidence type="ECO:0000256" key="1">
    <source>
        <dbReference type="ARBA" id="ARBA00006625"/>
    </source>
</evidence>
<dbReference type="InterPro" id="IPR029055">
    <property type="entry name" value="Ntn_hydrolases_N"/>
</dbReference>
<accession>A0A6C0DHP7</accession>
<dbReference type="EMBL" id="MN739614">
    <property type="protein sequence ID" value="QHT15951.1"/>
    <property type="molecule type" value="Genomic_DNA"/>
</dbReference>
<feature type="domain" description="Choloylglycine hydrolase/NAAA C-terminal" evidence="3">
    <location>
        <begin position="37"/>
        <end position="281"/>
    </location>
</feature>
<dbReference type="SUPFAM" id="SSF56235">
    <property type="entry name" value="N-terminal nucleophile aminohydrolases (Ntn hydrolases)"/>
    <property type="match status" value="1"/>
</dbReference>
<evidence type="ECO:0000259" key="3">
    <source>
        <dbReference type="Pfam" id="PF02275"/>
    </source>
</evidence>
<sequence length="375" mass="41636">MCTGLFIQSEDGKYYQSRTLEFETVLPYVPVITDSIIGSTLNGLYFLDGINNHGLCCMAFYFKCSASYNPKLVNDKINLASYELCGYFLNHAKSVSDVIEISKNINVTNQPFGPPFNGSIPLHWFISDNKGNTIIVEPNNNGVLTCYDNSKYKVCTNNPTYPEQVSNLETLIDNNNFSYCNPPNQPNCGLGKGLIGMPGDSSSMSRFQRAYLLSQGMIIPGYNTNDINTMFHFNNNFDIVYGTVLDCTTNPPSIDFTQYTAVYDLTNLSVYYRTYHNQQITLLGSLKPADDNKITSKLYPNYTPYLQPMPTLGTSGRTSVAVLVGSSKGGAGCSGRIYDWLKQHNQLESVTNSPQFKAIQQRSELALAFIGGNKL</sequence>
<dbReference type="AlphaFoldDB" id="A0A6C0DHP7"/>
<proteinExistence type="inferred from homology"/>
<dbReference type="Gene3D" id="3.60.60.10">
    <property type="entry name" value="Penicillin V Acylase, Chain A"/>
    <property type="match status" value="1"/>
</dbReference>
<organism evidence="4">
    <name type="scientific">viral metagenome</name>
    <dbReference type="NCBI Taxonomy" id="1070528"/>
    <lineage>
        <taxon>unclassified sequences</taxon>
        <taxon>metagenomes</taxon>
        <taxon>organismal metagenomes</taxon>
    </lineage>
</organism>
<dbReference type="InterPro" id="IPR029132">
    <property type="entry name" value="CBAH/NAAA_C"/>
</dbReference>
<dbReference type="InterPro" id="IPR052193">
    <property type="entry name" value="Peptidase_C59"/>
</dbReference>
<reference evidence="4" key="1">
    <citation type="journal article" date="2020" name="Nature">
        <title>Giant virus diversity and host interactions through global metagenomics.</title>
        <authorList>
            <person name="Schulz F."/>
            <person name="Roux S."/>
            <person name="Paez-Espino D."/>
            <person name="Jungbluth S."/>
            <person name="Walsh D.A."/>
            <person name="Denef V.J."/>
            <person name="McMahon K.D."/>
            <person name="Konstantinidis K.T."/>
            <person name="Eloe-Fadrosh E.A."/>
            <person name="Kyrpides N.C."/>
            <person name="Woyke T."/>
        </authorList>
    </citation>
    <scope>NUCLEOTIDE SEQUENCE</scope>
    <source>
        <strain evidence="4">GVMAG-M-3300023174-182</strain>
    </source>
</reference>
<evidence type="ECO:0000256" key="2">
    <source>
        <dbReference type="ARBA" id="ARBA00022801"/>
    </source>
</evidence>
<evidence type="ECO:0000313" key="4">
    <source>
        <dbReference type="EMBL" id="QHT15951.1"/>
    </source>
</evidence>
<dbReference type="Pfam" id="PF02275">
    <property type="entry name" value="CBAH"/>
    <property type="match status" value="1"/>
</dbReference>
<dbReference type="PANTHER" id="PTHR35527">
    <property type="entry name" value="CHOLOYLGLYCINE HYDROLASE"/>
    <property type="match status" value="1"/>
</dbReference>
<comment type="similarity">
    <text evidence="1">Belongs to the peptidase C59 family.</text>
</comment>
<keyword evidence="2" id="KW-0378">Hydrolase</keyword>
<name>A0A6C0DHP7_9ZZZZ</name>